<sequence>MERQQRRAVGYLALLAVIMAGYTLAYQVGMAVFEGERVTLVHAFHIVVETFTTTGYGEDASRWDTAGILLLMDAMQLTGVLMLFLTLPLFVVPWVERRLEVDPPERVSLTDHVVVCGYTDRVEALIDELDAQTVEYVVVEPDREEAQALHEDGVTVVHGDAEDTDVLEAVSVRDARAVVLDASDETNATLALSVREVDEDVRVVGFVADPSRANYVRYAGADRVLSPHEILGRSLANKVTNAVTTDLGETIDLGDDFEVAEMPIQQGSALDGNTLADARVRERTGANVVGLWAAGEFVAAPDPTRELDRSTILLVAGDDDSLTELKALTLAEARRHDRGRVVVAGYGDMGTRVSEILDENDVPHTVVDREDRPGVDVVGDVSEEETLAEAGLADASALLLALGDDAASVFTTLVARENYPDVEILCRANDTRAEPRLYAAGAGYVLALATVSGRMLASTLLGEDVMSLDNQVDLVRTRAPAFVGQTLREAAIRERTGCTVVAVQRDGTVASDPSPDFRIERGDALVVAGTDDDIARFTDLADVRPGTP</sequence>
<organism evidence="3 4">
    <name type="scientific">Salarchaeum japonicum</name>
    <dbReference type="NCBI Taxonomy" id="555573"/>
    <lineage>
        <taxon>Archaea</taxon>
        <taxon>Methanobacteriati</taxon>
        <taxon>Methanobacteriota</taxon>
        <taxon>Stenosarchaea group</taxon>
        <taxon>Halobacteria</taxon>
        <taxon>Halobacteriales</taxon>
        <taxon>Halobacteriaceae</taxon>
    </lineage>
</organism>
<gene>
    <name evidence="3" type="ORF">GCM10009019_18000</name>
</gene>
<dbReference type="PANTHER" id="PTHR43833">
    <property type="entry name" value="POTASSIUM CHANNEL PROTEIN 2-RELATED-RELATED"/>
    <property type="match status" value="1"/>
</dbReference>
<dbReference type="Gene3D" id="3.30.70.1450">
    <property type="entry name" value="Regulator of K+ conductance, C-terminal domain"/>
    <property type="match status" value="2"/>
</dbReference>
<dbReference type="PROSITE" id="PS51202">
    <property type="entry name" value="RCK_C"/>
    <property type="match status" value="2"/>
</dbReference>
<dbReference type="GO" id="GO:0008324">
    <property type="term" value="F:monoatomic cation transmembrane transporter activity"/>
    <property type="evidence" value="ECO:0007669"/>
    <property type="project" value="InterPro"/>
</dbReference>
<dbReference type="InterPro" id="IPR003148">
    <property type="entry name" value="RCK_N"/>
</dbReference>
<keyword evidence="4" id="KW-1185">Reference proteome</keyword>
<dbReference type="SUPFAM" id="SSF81324">
    <property type="entry name" value="Voltage-gated potassium channels"/>
    <property type="match status" value="1"/>
</dbReference>
<dbReference type="Proteomes" id="UP001500194">
    <property type="component" value="Unassembled WGS sequence"/>
</dbReference>
<evidence type="ECO:0000313" key="4">
    <source>
        <dbReference type="Proteomes" id="UP001500194"/>
    </source>
</evidence>
<dbReference type="SUPFAM" id="SSF116726">
    <property type="entry name" value="TrkA C-terminal domain-like"/>
    <property type="match status" value="2"/>
</dbReference>
<feature type="domain" description="RCK N-terminal" evidence="1">
    <location>
        <begin position="110"/>
        <end position="225"/>
    </location>
</feature>
<dbReference type="GeneID" id="68573523"/>
<dbReference type="PROSITE" id="PS51201">
    <property type="entry name" value="RCK_N"/>
    <property type="match status" value="2"/>
</dbReference>
<dbReference type="InterPro" id="IPR036721">
    <property type="entry name" value="RCK_C_sf"/>
</dbReference>
<proteinExistence type="predicted"/>
<dbReference type="Pfam" id="PF02254">
    <property type="entry name" value="TrkA_N"/>
    <property type="match status" value="2"/>
</dbReference>
<dbReference type="AlphaFoldDB" id="A0AAV3T374"/>
<evidence type="ECO:0000259" key="2">
    <source>
        <dbReference type="PROSITE" id="PS51202"/>
    </source>
</evidence>
<protein>
    <submittedName>
        <fullName evidence="3">NAD-binding protein</fullName>
    </submittedName>
</protein>
<dbReference type="GO" id="GO:0006813">
    <property type="term" value="P:potassium ion transport"/>
    <property type="evidence" value="ECO:0007669"/>
    <property type="project" value="InterPro"/>
</dbReference>
<dbReference type="PANTHER" id="PTHR43833:SF9">
    <property type="entry name" value="POTASSIUM CHANNEL PROTEIN YUGO-RELATED"/>
    <property type="match status" value="1"/>
</dbReference>
<dbReference type="Gene3D" id="1.10.287.70">
    <property type="match status" value="1"/>
</dbReference>
<dbReference type="InterPro" id="IPR036291">
    <property type="entry name" value="NAD(P)-bd_dom_sf"/>
</dbReference>
<accession>A0AAV3T374</accession>
<feature type="domain" description="RCK N-terminal" evidence="1">
    <location>
        <begin position="338"/>
        <end position="452"/>
    </location>
</feature>
<name>A0AAV3T374_9EURY</name>
<dbReference type="Pfam" id="PF02080">
    <property type="entry name" value="TrkA_C"/>
    <property type="match status" value="2"/>
</dbReference>
<dbReference type="RefSeq" id="WP_227260362.1">
    <property type="nucleotide sequence ID" value="NZ_BAAADU010000002.1"/>
</dbReference>
<feature type="domain" description="RCK C-terminal" evidence="2">
    <location>
        <begin position="246"/>
        <end position="331"/>
    </location>
</feature>
<reference evidence="3 4" key="1">
    <citation type="journal article" date="2019" name="Int. J. Syst. Evol. Microbiol.">
        <title>The Global Catalogue of Microorganisms (GCM) 10K type strain sequencing project: providing services to taxonomists for standard genome sequencing and annotation.</title>
        <authorList>
            <consortium name="The Broad Institute Genomics Platform"/>
            <consortium name="The Broad Institute Genome Sequencing Center for Infectious Disease"/>
            <person name="Wu L."/>
            <person name="Ma J."/>
        </authorList>
    </citation>
    <scope>NUCLEOTIDE SEQUENCE [LARGE SCALE GENOMIC DNA]</scope>
    <source>
        <strain evidence="3 4">JCM 16327</strain>
    </source>
</reference>
<dbReference type="Gene3D" id="3.40.50.720">
    <property type="entry name" value="NAD(P)-binding Rossmann-like Domain"/>
    <property type="match status" value="2"/>
</dbReference>
<dbReference type="InterPro" id="IPR006037">
    <property type="entry name" value="RCK_C"/>
</dbReference>
<dbReference type="EMBL" id="BAAADU010000002">
    <property type="protein sequence ID" value="GAA0654767.1"/>
    <property type="molecule type" value="Genomic_DNA"/>
</dbReference>
<dbReference type="InterPro" id="IPR050721">
    <property type="entry name" value="Trk_Ktr_HKT_K-transport"/>
</dbReference>
<feature type="domain" description="RCK C-terminal" evidence="2">
    <location>
        <begin position="460"/>
        <end position="543"/>
    </location>
</feature>
<dbReference type="SUPFAM" id="SSF51735">
    <property type="entry name" value="NAD(P)-binding Rossmann-fold domains"/>
    <property type="match status" value="2"/>
</dbReference>
<evidence type="ECO:0000259" key="1">
    <source>
        <dbReference type="PROSITE" id="PS51201"/>
    </source>
</evidence>
<evidence type="ECO:0000313" key="3">
    <source>
        <dbReference type="EMBL" id="GAA0654767.1"/>
    </source>
</evidence>
<comment type="caution">
    <text evidence="3">The sequence shown here is derived from an EMBL/GenBank/DDBJ whole genome shotgun (WGS) entry which is preliminary data.</text>
</comment>